<evidence type="ECO:0000256" key="1">
    <source>
        <dbReference type="ARBA" id="ARBA00022737"/>
    </source>
</evidence>
<keyword evidence="1" id="KW-0677">Repeat</keyword>
<dbReference type="Pfam" id="PF13041">
    <property type="entry name" value="PPR_2"/>
    <property type="match status" value="1"/>
</dbReference>
<evidence type="ECO:0000256" key="2">
    <source>
        <dbReference type="PROSITE-ProRule" id="PRU00708"/>
    </source>
</evidence>
<dbReference type="FunFam" id="1.25.40.10:FF:000090">
    <property type="entry name" value="Pentatricopeptide repeat-containing protein, chloroplastic"/>
    <property type="match status" value="1"/>
</dbReference>
<accession>A0A2Z7AXR1</accession>
<dbReference type="NCBIfam" id="TIGR00756">
    <property type="entry name" value="PPR"/>
    <property type="match status" value="4"/>
</dbReference>
<dbReference type="Gene3D" id="1.25.40.10">
    <property type="entry name" value="Tetratricopeptide repeat domain"/>
    <property type="match status" value="3"/>
</dbReference>
<feature type="repeat" description="PPR" evidence="2">
    <location>
        <begin position="308"/>
        <end position="338"/>
    </location>
</feature>
<dbReference type="EMBL" id="KV011173">
    <property type="protein sequence ID" value="KZV26681.1"/>
    <property type="molecule type" value="Genomic_DNA"/>
</dbReference>
<gene>
    <name evidence="3" type="ORF">F511_34725</name>
</gene>
<dbReference type="GO" id="GO:0003723">
    <property type="term" value="F:RNA binding"/>
    <property type="evidence" value="ECO:0007669"/>
    <property type="project" value="InterPro"/>
</dbReference>
<dbReference type="AlphaFoldDB" id="A0A2Z7AXR1"/>
<dbReference type="Proteomes" id="UP000250235">
    <property type="component" value="Unassembled WGS sequence"/>
</dbReference>
<dbReference type="InterPro" id="IPR011990">
    <property type="entry name" value="TPR-like_helical_dom_sf"/>
</dbReference>
<proteinExistence type="predicted"/>
<feature type="repeat" description="PPR" evidence="2">
    <location>
        <begin position="60"/>
        <end position="94"/>
    </location>
</feature>
<organism evidence="3 4">
    <name type="scientific">Dorcoceras hygrometricum</name>
    <dbReference type="NCBI Taxonomy" id="472368"/>
    <lineage>
        <taxon>Eukaryota</taxon>
        <taxon>Viridiplantae</taxon>
        <taxon>Streptophyta</taxon>
        <taxon>Embryophyta</taxon>
        <taxon>Tracheophyta</taxon>
        <taxon>Spermatophyta</taxon>
        <taxon>Magnoliopsida</taxon>
        <taxon>eudicotyledons</taxon>
        <taxon>Gunneridae</taxon>
        <taxon>Pentapetalae</taxon>
        <taxon>asterids</taxon>
        <taxon>lamiids</taxon>
        <taxon>Lamiales</taxon>
        <taxon>Gesneriaceae</taxon>
        <taxon>Didymocarpoideae</taxon>
        <taxon>Trichosporeae</taxon>
        <taxon>Loxocarpinae</taxon>
        <taxon>Dorcoceras</taxon>
    </lineage>
</organism>
<feature type="repeat" description="PPR" evidence="2">
    <location>
        <begin position="339"/>
        <end position="373"/>
    </location>
</feature>
<protein>
    <submittedName>
        <fullName evidence="3">Pentatricopeptide repeat-containing protein-like</fullName>
    </submittedName>
</protein>
<dbReference type="PROSITE" id="PS51375">
    <property type="entry name" value="PPR"/>
    <property type="match status" value="4"/>
</dbReference>
<dbReference type="InterPro" id="IPR002885">
    <property type="entry name" value="PPR_rpt"/>
</dbReference>
<name>A0A2Z7AXR1_9LAMI</name>
<evidence type="ECO:0000313" key="4">
    <source>
        <dbReference type="Proteomes" id="UP000250235"/>
    </source>
</evidence>
<reference evidence="3 4" key="1">
    <citation type="journal article" date="2015" name="Proc. Natl. Acad. Sci. U.S.A.">
        <title>The resurrection genome of Boea hygrometrica: A blueprint for survival of dehydration.</title>
        <authorList>
            <person name="Xiao L."/>
            <person name="Yang G."/>
            <person name="Zhang L."/>
            <person name="Yang X."/>
            <person name="Zhao S."/>
            <person name="Ji Z."/>
            <person name="Zhou Q."/>
            <person name="Hu M."/>
            <person name="Wang Y."/>
            <person name="Chen M."/>
            <person name="Xu Y."/>
            <person name="Jin H."/>
            <person name="Xiao X."/>
            <person name="Hu G."/>
            <person name="Bao F."/>
            <person name="Hu Y."/>
            <person name="Wan P."/>
            <person name="Li L."/>
            <person name="Deng X."/>
            <person name="Kuang T."/>
            <person name="Xiang C."/>
            <person name="Zhu J.K."/>
            <person name="Oliver M.J."/>
            <person name="He Y."/>
        </authorList>
    </citation>
    <scope>NUCLEOTIDE SEQUENCE [LARGE SCALE GENOMIC DNA]</scope>
    <source>
        <strain evidence="4">cv. XS01</strain>
    </source>
</reference>
<keyword evidence="4" id="KW-1185">Reference proteome</keyword>
<dbReference type="Pfam" id="PF01535">
    <property type="entry name" value="PPR"/>
    <property type="match status" value="4"/>
</dbReference>
<evidence type="ECO:0000313" key="3">
    <source>
        <dbReference type="EMBL" id="KZV26681.1"/>
    </source>
</evidence>
<dbReference type="PANTHER" id="PTHR47926:SF347">
    <property type="entry name" value="PENTATRICOPEPTIDE REPEAT-CONTAINING PROTEIN"/>
    <property type="match status" value="1"/>
</dbReference>
<dbReference type="PANTHER" id="PTHR47926">
    <property type="entry name" value="PENTATRICOPEPTIDE REPEAT-CONTAINING PROTEIN"/>
    <property type="match status" value="1"/>
</dbReference>
<sequence length="517" mass="58618">MKKILYPSRIKTCADIFHSNFIKKGTLQTLHLGNYLLRLYLKDSHLESATKLFDDIPERNVRTWTILISELCRYGHHRAALGYFIDMQIEGIVAPNIFTLSMMAAHLSNCEMEESLEFFKRLPYKSVSSWNTILNGLLQKGFAGDASELLYEMARVGPAFDKVTFSISLILASSLKSLKLGRQIHCHILRIGINEDSYVTTSLIDMYCKCREMEKASLVFGELQSRCSDGLCDDKKAQTVSWSTMIAGYVQHGMIKNALVCFSSIIHGQHEVDLSTVTTILTACAETALLELGQQIHARTHKFGHGNDIILCSSLIDMYAKCGKLNDASSVFRETQTRNIVLWSVMIQSFANHGRGREAIQLFELMQSEGIQPNAVSFVGILTACSHVGLIVEGCKYFRMMIEVFHIQPEIEHFALMVDLLGRGGHLKEIKNFVYQTGISHLQEVWKTYLSSCWIHRNAEMANWVSKKLLELEPREGDPYHLLSNTFSANHIWGEAAHVRSLMHEREVQKFPGQSWI</sequence>
<dbReference type="GO" id="GO:0009451">
    <property type="term" value="P:RNA modification"/>
    <property type="evidence" value="ECO:0007669"/>
    <property type="project" value="InterPro"/>
</dbReference>
<dbReference type="OrthoDB" id="442680at2759"/>
<dbReference type="Pfam" id="PF20431">
    <property type="entry name" value="E_motif"/>
    <property type="match status" value="1"/>
</dbReference>
<dbReference type="InterPro" id="IPR046960">
    <property type="entry name" value="PPR_At4g14850-like_plant"/>
</dbReference>
<feature type="repeat" description="PPR" evidence="2">
    <location>
        <begin position="126"/>
        <end position="160"/>
    </location>
</feature>
<dbReference type="InterPro" id="IPR046848">
    <property type="entry name" value="E_motif"/>
</dbReference>